<dbReference type="AlphaFoldDB" id="D2MPZ8"/>
<feature type="non-terminal residue" evidence="5">
    <location>
        <position position="151"/>
    </location>
</feature>
<dbReference type="eggNOG" id="COG0732">
    <property type="taxonomic scope" value="Bacteria"/>
</dbReference>
<comment type="similarity">
    <text evidence="1">Belongs to the type-I restriction system S methylase family.</text>
</comment>
<dbReference type="STRING" id="679192.HMPREF9013_1345"/>
<dbReference type="CDD" id="cd17288">
    <property type="entry name" value="RMtype1_S_LlaAI06ORF1089P_TRD1-CR1_like"/>
    <property type="match status" value="1"/>
</dbReference>
<dbReference type="Gene3D" id="3.90.220.20">
    <property type="entry name" value="DNA methylase specificity domains"/>
    <property type="match status" value="1"/>
</dbReference>
<gene>
    <name evidence="5" type="ORF">HMPREF9013_1345</name>
</gene>
<evidence type="ECO:0000256" key="2">
    <source>
        <dbReference type="ARBA" id="ARBA00022747"/>
    </source>
</evidence>
<dbReference type="InterPro" id="IPR052021">
    <property type="entry name" value="Type-I_RS_S_subunit"/>
</dbReference>
<reference evidence="6" key="1">
    <citation type="submission" date="2009-12" db="EMBL/GenBank/DDBJ databases">
        <title>Sequence of Clostridiales genomosp. BVAB3 str. UPII9-5.</title>
        <authorList>
            <person name="Madupu R."/>
            <person name="Durkin A.S."/>
            <person name="Torralba M."/>
            <person name="Methe B."/>
            <person name="Sutton G.G."/>
            <person name="Strausberg R.L."/>
            <person name="Nelson K.E."/>
        </authorList>
    </citation>
    <scope>NUCLEOTIDE SEQUENCE [LARGE SCALE GENOMIC DNA]</scope>
    <source>
        <strain evidence="6">W1219</strain>
    </source>
</reference>
<dbReference type="Proteomes" id="UP000005017">
    <property type="component" value="Unassembled WGS sequence"/>
</dbReference>
<dbReference type="PANTHER" id="PTHR30408:SF12">
    <property type="entry name" value="TYPE I RESTRICTION ENZYME MJAVIII SPECIFICITY SUBUNIT"/>
    <property type="match status" value="1"/>
</dbReference>
<keyword evidence="3" id="KW-0238">DNA-binding</keyword>
<dbReference type="GO" id="GO:0003677">
    <property type="term" value="F:DNA binding"/>
    <property type="evidence" value="ECO:0007669"/>
    <property type="project" value="UniProtKB-KW"/>
</dbReference>
<keyword evidence="6" id="KW-1185">Reference proteome</keyword>
<accession>D2MPZ8</accession>
<dbReference type="InterPro" id="IPR044946">
    <property type="entry name" value="Restrct_endonuc_typeI_TRD_sf"/>
</dbReference>
<evidence type="ECO:0000313" key="5">
    <source>
        <dbReference type="EMBL" id="EFC05321.1"/>
    </source>
</evidence>
<dbReference type="GO" id="GO:0009307">
    <property type="term" value="P:DNA restriction-modification system"/>
    <property type="evidence" value="ECO:0007669"/>
    <property type="project" value="UniProtKB-KW"/>
</dbReference>
<dbReference type="PANTHER" id="PTHR30408">
    <property type="entry name" value="TYPE-1 RESTRICTION ENZYME ECOKI SPECIFICITY PROTEIN"/>
    <property type="match status" value="1"/>
</dbReference>
<dbReference type="Pfam" id="PF01420">
    <property type="entry name" value="Methylase_S"/>
    <property type="match status" value="1"/>
</dbReference>
<evidence type="ECO:0000259" key="4">
    <source>
        <dbReference type="Pfam" id="PF01420"/>
    </source>
</evidence>
<dbReference type="SUPFAM" id="SSF116734">
    <property type="entry name" value="DNA methylase specificity domain"/>
    <property type="match status" value="1"/>
</dbReference>
<feature type="domain" description="Type I restriction modification DNA specificity" evidence="4">
    <location>
        <begin position="5"/>
        <end position="150"/>
    </location>
</feature>
<sequence length="151" mass="17395">MDMKYKRYALSELVMIKYGKNQKKVHSEDGNIPIYGTGGLMGYATTALYDKPSVLIGRKGTIGKVKYVEHPFWTVDTLFYTIINTDIVRPKYLYYIMSLIDLNNYNEGTTIPSLRIETLNRLEFDIPSIEEQEIVLSCLNPIDEKIELNNT</sequence>
<name>D2MPZ8_9FIRM</name>
<dbReference type="InterPro" id="IPR000055">
    <property type="entry name" value="Restrct_endonuc_typeI_TRD"/>
</dbReference>
<evidence type="ECO:0000313" key="6">
    <source>
        <dbReference type="Proteomes" id="UP000005017"/>
    </source>
</evidence>
<keyword evidence="2" id="KW-0680">Restriction system</keyword>
<evidence type="ECO:0000256" key="3">
    <source>
        <dbReference type="ARBA" id="ARBA00023125"/>
    </source>
</evidence>
<dbReference type="EMBL" id="ADFR01000015">
    <property type="protein sequence ID" value="EFC05321.1"/>
    <property type="molecule type" value="Genomic_DNA"/>
</dbReference>
<evidence type="ECO:0000256" key="1">
    <source>
        <dbReference type="ARBA" id="ARBA00010923"/>
    </source>
</evidence>
<organism evidence="5 6">
    <name type="scientific">Bulleidia extructa W1219</name>
    <dbReference type="NCBI Taxonomy" id="679192"/>
    <lineage>
        <taxon>Bacteria</taxon>
        <taxon>Bacillati</taxon>
        <taxon>Bacillota</taxon>
        <taxon>Erysipelotrichia</taxon>
        <taxon>Erysipelotrichales</taxon>
        <taxon>Erysipelotrichaceae</taxon>
        <taxon>Bulleidia</taxon>
    </lineage>
</organism>
<proteinExistence type="inferred from homology"/>
<comment type="caution">
    <text evidence="5">The sequence shown here is derived from an EMBL/GenBank/DDBJ whole genome shotgun (WGS) entry which is preliminary data.</text>
</comment>
<protein>
    <submittedName>
        <fullName evidence="5">Type I restriction modification DNA specificity domain protein</fullName>
    </submittedName>
</protein>